<keyword evidence="3" id="KW-1185">Reference proteome</keyword>
<evidence type="ECO:0008006" key="4">
    <source>
        <dbReference type="Google" id="ProtNLM"/>
    </source>
</evidence>
<dbReference type="EMBL" id="CP116805">
    <property type="protein sequence ID" value="WCL53624.1"/>
    <property type="molecule type" value="Genomic_DNA"/>
</dbReference>
<evidence type="ECO:0000313" key="3">
    <source>
        <dbReference type="Proteomes" id="UP001217500"/>
    </source>
</evidence>
<gene>
    <name evidence="2" type="ORF">PH603_13880</name>
</gene>
<organism evidence="2 3">
    <name type="scientific">Gimibacter soli</name>
    <dbReference type="NCBI Taxonomy" id="3024400"/>
    <lineage>
        <taxon>Bacteria</taxon>
        <taxon>Pseudomonadati</taxon>
        <taxon>Pseudomonadota</taxon>
        <taxon>Alphaproteobacteria</taxon>
        <taxon>Kordiimonadales</taxon>
        <taxon>Temperatibacteraceae</taxon>
        <taxon>Gimibacter</taxon>
    </lineage>
</organism>
<feature type="chain" id="PRO_5042035471" description="Type VI secretion system lipoprotein TssJ" evidence="1">
    <location>
        <begin position="21"/>
        <end position="174"/>
    </location>
</feature>
<protein>
    <recommendedName>
        <fullName evidence="4">Type VI secretion system lipoprotein TssJ</fullName>
    </recommendedName>
</protein>
<dbReference type="PROSITE" id="PS51257">
    <property type="entry name" value="PROKAR_LIPOPROTEIN"/>
    <property type="match status" value="1"/>
</dbReference>
<evidence type="ECO:0000313" key="2">
    <source>
        <dbReference type="EMBL" id="WCL53624.1"/>
    </source>
</evidence>
<reference evidence="2" key="1">
    <citation type="submission" date="2023-01" db="EMBL/GenBank/DDBJ databases">
        <title>The genome sequence of Kordiimonadaceae bacterium 6D33.</title>
        <authorList>
            <person name="Liu Y."/>
        </authorList>
    </citation>
    <scope>NUCLEOTIDE SEQUENCE</scope>
    <source>
        <strain evidence="2">6D33</strain>
    </source>
</reference>
<proteinExistence type="predicted"/>
<feature type="signal peptide" evidence="1">
    <location>
        <begin position="1"/>
        <end position="20"/>
    </location>
</feature>
<dbReference type="Proteomes" id="UP001217500">
    <property type="component" value="Chromosome"/>
</dbReference>
<dbReference type="KEGG" id="gso:PH603_13880"/>
<evidence type="ECO:0000256" key="1">
    <source>
        <dbReference type="SAM" id="SignalP"/>
    </source>
</evidence>
<sequence length="174" mass="18747">MIARALVLAGLCLMVAACNRNPLEVKISRCSAVAVVGDAGTVTRFAGSGRTDQDVSYTATIMNVLTDCEEPDDKESGEVTATTRFVVGATAGPALTSRTVDISYFVAVLKDNSRIITKKTYPVTLNFDADGKASSAQTIRHVVPSIEQARRYDYEVIVGFQLSPDEAVYNMERS</sequence>
<accession>A0AAF0BJX4</accession>
<dbReference type="RefSeq" id="WP_289503136.1">
    <property type="nucleotide sequence ID" value="NZ_CP116805.1"/>
</dbReference>
<dbReference type="AlphaFoldDB" id="A0AAF0BJX4"/>
<keyword evidence="1" id="KW-0732">Signal</keyword>
<name>A0AAF0BJX4_9PROT</name>